<gene>
    <name evidence="3" type="ORF">DKT75_13875</name>
</gene>
<dbReference type="NCBIfam" id="TIGR03696">
    <property type="entry name" value="Rhs_assc_core"/>
    <property type="match status" value="1"/>
</dbReference>
<organism evidence="3 4">
    <name type="scientific">Leucothrix arctica</name>
    <dbReference type="NCBI Taxonomy" id="1481894"/>
    <lineage>
        <taxon>Bacteria</taxon>
        <taxon>Pseudomonadati</taxon>
        <taxon>Pseudomonadota</taxon>
        <taxon>Gammaproteobacteria</taxon>
        <taxon>Thiotrichales</taxon>
        <taxon>Thiotrichaceae</taxon>
        <taxon>Leucothrix</taxon>
    </lineage>
</organism>
<dbReference type="PANTHER" id="PTHR32305:SF15">
    <property type="entry name" value="PROTEIN RHSA-RELATED"/>
    <property type="match status" value="1"/>
</dbReference>
<dbReference type="CDD" id="cd16387">
    <property type="entry name" value="ParB_N_Srx"/>
    <property type="match status" value="1"/>
</dbReference>
<protein>
    <recommendedName>
        <fullName evidence="2">Hint domain-containing protein</fullName>
    </recommendedName>
</protein>
<evidence type="ECO:0000313" key="4">
    <source>
        <dbReference type="Proteomes" id="UP000245506"/>
    </source>
</evidence>
<sequence length="379" mass="41260">MVVKRMTYDSFGNVLSDTNPTLNVPFGFAGGLQDTDTGLVRFGYRDYDPETGRWTARDPIGFAGGDSNLYGYVLNDPINFVDQDGLLPSLPQGLVDFAAAVSFGVTDWVRDKLDVNSSVDKCSGSYGAGAIAGDLASIPRGGGFKLAAKQSCSFDGETEVLTIDGYKKIKDITEEDIVLSLNVVTGEHSFESVLAQYSNDYDDTVYITIKDVESGLTQVVTSNKIHQFFVKLSEGKKEVPASSEGHHYDGVIDNGYWVDASNLKAGHLLLNDDKTFAEVVSVEVRVEELEAYNLTVDQTQTFFVRGEGDGDSVWVHNCLLPVDAGTLGRTHSISGKGSRKRVEGIANSMRNDGYIGDPIDVVEHNGKQYIIDGHHRWAS</sequence>
<dbReference type="Proteomes" id="UP000245506">
    <property type="component" value="Unassembled WGS sequence"/>
</dbReference>
<dbReference type="AlphaFoldDB" id="A0A317C886"/>
<dbReference type="Gene3D" id="2.180.10.10">
    <property type="entry name" value="RHS repeat-associated core"/>
    <property type="match status" value="1"/>
</dbReference>
<accession>A0A317C886</accession>
<dbReference type="InterPro" id="IPR030934">
    <property type="entry name" value="Intein_C"/>
</dbReference>
<dbReference type="EMBL" id="QGKL01000038">
    <property type="protein sequence ID" value="PWQ94836.1"/>
    <property type="molecule type" value="Genomic_DNA"/>
</dbReference>
<dbReference type="InterPro" id="IPR036844">
    <property type="entry name" value="Hint_dom_sf"/>
</dbReference>
<dbReference type="InterPro" id="IPR022385">
    <property type="entry name" value="Rhs_assc_core"/>
</dbReference>
<dbReference type="Gene3D" id="3.90.1530.10">
    <property type="entry name" value="Conserved hypothetical protein from pyrococcus furiosus pfu- 392566-001, ParB domain"/>
    <property type="match status" value="1"/>
</dbReference>
<dbReference type="Pfam" id="PF25023">
    <property type="entry name" value="TEN_YD-shell"/>
    <property type="match status" value="1"/>
</dbReference>
<evidence type="ECO:0000259" key="2">
    <source>
        <dbReference type="SMART" id="SM00306"/>
    </source>
</evidence>
<proteinExistence type="predicted"/>
<reference evidence="3 4" key="1">
    <citation type="submission" date="2018-05" db="EMBL/GenBank/DDBJ databases">
        <title>Leucothrix arctica sp. nov., isolated from Arctic seawater.</title>
        <authorList>
            <person name="Choi A."/>
            <person name="Baek K."/>
        </authorList>
    </citation>
    <scope>NUCLEOTIDE SEQUENCE [LARGE SCALE GENOMIC DNA]</scope>
    <source>
        <strain evidence="3 4">IMCC9719</strain>
    </source>
</reference>
<dbReference type="SUPFAM" id="SSF110849">
    <property type="entry name" value="ParB/Sulfiredoxin"/>
    <property type="match status" value="1"/>
</dbReference>
<dbReference type="InterPro" id="IPR050708">
    <property type="entry name" value="T6SS_VgrG/RHS"/>
</dbReference>
<dbReference type="SMART" id="SM00306">
    <property type="entry name" value="HintN"/>
    <property type="match status" value="1"/>
</dbReference>
<comment type="caution">
    <text evidence="3">The sequence shown here is derived from an EMBL/GenBank/DDBJ whole genome shotgun (WGS) entry which is preliminary data.</text>
</comment>
<dbReference type="InterPro" id="IPR036086">
    <property type="entry name" value="ParB/Sulfiredoxin_sf"/>
</dbReference>
<evidence type="ECO:0000256" key="1">
    <source>
        <dbReference type="ARBA" id="ARBA00022737"/>
    </source>
</evidence>
<dbReference type="Pfam" id="PF07591">
    <property type="entry name" value="PT-HINT"/>
    <property type="match status" value="2"/>
</dbReference>
<evidence type="ECO:0000313" key="3">
    <source>
        <dbReference type="EMBL" id="PWQ94836.1"/>
    </source>
</evidence>
<keyword evidence="1" id="KW-0677">Repeat</keyword>
<keyword evidence="4" id="KW-1185">Reference proteome</keyword>
<dbReference type="InterPro" id="IPR056823">
    <property type="entry name" value="TEN-like_YD-shell"/>
</dbReference>
<feature type="domain" description="Hint" evidence="2">
    <location>
        <begin position="151"/>
        <end position="273"/>
    </location>
</feature>
<dbReference type="Gene3D" id="2.170.16.10">
    <property type="entry name" value="Hedgehog/Intein (Hint) domain"/>
    <property type="match status" value="1"/>
</dbReference>
<dbReference type="NCBIfam" id="TIGR01443">
    <property type="entry name" value="intein_Cterm"/>
    <property type="match status" value="1"/>
</dbReference>
<name>A0A317C886_9GAMM</name>
<dbReference type="PANTHER" id="PTHR32305">
    <property type="match status" value="1"/>
</dbReference>
<dbReference type="SUPFAM" id="SSF51294">
    <property type="entry name" value="Hedgehog/intein (Hint) domain"/>
    <property type="match status" value="1"/>
</dbReference>
<dbReference type="InterPro" id="IPR003587">
    <property type="entry name" value="Hint_dom_N"/>
</dbReference>
<dbReference type="CDD" id="cd00081">
    <property type="entry name" value="Hint"/>
    <property type="match status" value="1"/>
</dbReference>
<dbReference type="PROSITE" id="PS50818">
    <property type="entry name" value="INTEIN_C_TER"/>
    <property type="match status" value="1"/>
</dbReference>